<dbReference type="Proteomes" id="UP000318833">
    <property type="component" value="Unassembled WGS sequence"/>
</dbReference>
<evidence type="ECO:0000313" key="1">
    <source>
        <dbReference type="EMBL" id="TSE03933.1"/>
    </source>
</evidence>
<evidence type="ECO:0000313" key="2">
    <source>
        <dbReference type="Proteomes" id="UP000318833"/>
    </source>
</evidence>
<accession>A0A554VBM3</accession>
<sequence length="184" mass="21876">MHKTIYNPDFKVLKEDRSFGYQKELTEKLDNLREDFDQNTLNEIVLWKVNRYALFSNEAMALINSIGPSETKLNKDKISVILFKLLKTKGVQLPMASTILRFKNPILFQIIDQRVFRIIYPNETLKLNSYPSEKNIKFQVDLYLKYLEDLKDACKRLEIPFEKSDRILFMADRRINKEISLNNY</sequence>
<comment type="caution">
    <text evidence="1">The sequence shown here is derived from an EMBL/GenBank/DDBJ whole genome shotgun (WGS) entry which is preliminary data.</text>
</comment>
<gene>
    <name evidence="1" type="ORF">FOF46_28120</name>
</gene>
<dbReference type="AlphaFoldDB" id="A0A554VBM3"/>
<proteinExistence type="predicted"/>
<dbReference type="OrthoDB" id="9182769at2"/>
<dbReference type="RefSeq" id="WP_143918799.1">
    <property type="nucleotide sequence ID" value="NZ_CANMXV010000088.1"/>
</dbReference>
<dbReference type="EMBL" id="VLNR01000094">
    <property type="protein sequence ID" value="TSE03933.1"/>
    <property type="molecule type" value="Genomic_DNA"/>
</dbReference>
<organism evidence="1 2">
    <name type="scientific">Aquimarina algiphila</name>
    <dbReference type="NCBI Taxonomy" id="2047982"/>
    <lineage>
        <taxon>Bacteria</taxon>
        <taxon>Pseudomonadati</taxon>
        <taxon>Bacteroidota</taxon>
        <taxon>Flavobacteriia</taxon>
        <taxon>Flavobacteriales</taxon>
        <taxon>Flavobacteriaceae</taxon>
        <taxon>Aquimarina</taxon>
    </lineage>
</organism>
<keyword evidence="2" id="KW-1185">Reference proteome</keyword>
<name>A0A554VBM3_9FLAO</name>
<protein>
    <submittedName>
        <fullName evidence="1">Uncharacterized protein</fullName>
    </submittedName>
</protein>
<reference evidence="1 2" key="1">
    <citation type="submission" date="2019-07" db="EMBL/GenBank/DDBJ databases">
        <title>The draft genome sequence of Aquimarina algiphila M91.</title>
        <authorList>
            <person name="Meng X."/>
        </authorList>
    </citation>
    <scope>NUCLEOTIDE SEQUENCE [LARGE SCALE GENOMIC DNA]</scope>
    <source>
        <strain evidence="1 2">M91</strain>
    </source>
</reference>